<keyword evidence="3" id="KW-1185">Reference proteome</keyword>
<protein>
    <submittedName>
        <fullName evidence="2">Uncharacterized protein</fullName>
    </submittedName>
</protein>
<keyword evidence="1" id="KW-0472">Membrane</keyword>
<dbReference type="AlphaFoldDB" id="A0A1H9W074"/>
<evidence type="ECO:0000256" key="1">
    <source>
        <dbReference type="SAM" id="Phobius"/>
    </source>
</evidence>
<proteinExistence type="predicted"/>
<evidence type="ECO:0000313" key="2">
    <source>
        <dbReference type="EMBL" id="SES26923.1"/>
    </source>
</evidence>
<feature type="transmembrane region" description="Helical" evidence="1">
    <location>
        <begin position="96"/>
        <end position="117"/>
    </location>
</feature>
<feature type="transmembrane region" description="Helical" evidence="1">
    <location>
        <begin position="17"/>
        <end position="40"/>
    </location>
</feature>
<sequence length="200" mass="23010">MKLPSIREADNHELGKVVIVTSVLMIMSAFILPIVFVMLLQDIFFFSRSHWIFSTPASAYIIFGAGMLWVPLVLIAFLSIKVWVEKREKTIRFVWVYALSLMLCLPLFALGVSNYYYMDDHGIYYNELASFSESGFLWDDITTVKRTYTSPDNSSVAALKAYTFITNTGEEVEIPYNPSDSELRHIVNRVINEYNFEVID</sequence>
<dbReference type="STRING" id="1601833.SAMN05518684_11383"/>
<feature type="transmembrane region" description="Helical" evidence="1">
    <location>
        <begin position="60"/>
        <end position="84"/>
    </location>
</feature>
<dbReference type="Proteomes" id="UP000198571">
    <property type="component" value="Unassembled WGS sequence"/>
</dbReference>
<organism evidence="2 3">
    <name type="scientific">Salipaludibacillus aurantiacus</name>
    <dbReference type="NCBI Taxonomy" id="1601833"/>
    <lineage>
        <taxon>Bacteria</taxon>
        <taxon>Bacillati</taxon>
        <taxon>Bacillota</taxon>
        <taxon>Bacilli</taxon>
        <taxon>Bacillales</taxon>
        <taxon>Bacillaceae</taxon>
    </lineage>
</organism>
<gene>
    <name evidence="2" type="ORF">SAMN05518684_11383</name>
</gene>
<dbReference type="OrthoDB" id="2449392at2"/>
<keyword evidence="1" id="KW-0812">Transmembrane</keyword>
<dbReference type="RefSeq" id="WP_093054047.1">
    <property type="nucleotide sequence ID" value="NZ_FOGT01000013.1"/>
</dbReference>
<keyword evidence="1" id="KW-1133">Transmembrane helix</keyword>
<name>A0A1H9W074_9BACI</name>
<reference evidence="3" key="1">
    <citation type="submission" date="2016-10" db="EMBL/GenBank/DDBJ databases">
        <authorList>
            <person name="Varghese N."/>
            <person name="Submissions S."/>
        </authorList>
    </citation>
    <scope>NUCLEOTIDE SEQUENCE [LARGE SCALE GENOMIC DNA]</scope>
    <source>
        <strain evidence="3">S9</strain>
    </source>
</reference>
<dbReference type="EMBL" id="FOGT01000013">
    <property type="protein sequence ID" value="SES26923.1"/>
    <property type="molecule type" value="Genomic_DNA"/>
</dbReference>
<evidence type="ECO:0000313" key="3">
    <source>
        <dbReference type="Proteomes" id="UP000198571"/>
    </source>
</evidence>
<accession>A0A1H9W074</accession>